<dbReference type="InterPro" id="IPR023867">
    <property type="entry name" value="Sulphatase_maturase_rSAM"/>
</dbReference>
<dbReference type="SFLD" id="SFLDF00289">
    <property type="entry name" value="anaerobic_Cys-type_sulfatase-m"/>
    <property type="match status" value="1"/>
</dbReference>
<dbReference type="SFLD" id="SFLDS00029">
    <property type="entry name" value="Radical_SAM"/>
    <property type="match status" value="1"/>
</dbReference>
<evidence type="ECO:0000256" key="1">
    <source>
        <dbReference type="ARBA" id="ARBA00001966"/>
    </source>
</evidence>
<keyword evidence="3" id="KW-0479">Metal-binding</keyword>
<dbReference type="SFLD" id="SFLDG01386">
    <property type="entry name" value="main_SPASM_domain-containing"/>
    <property type="match status" value="1"/>
</dbReference>
<dbReference type="InterPro" id="IPR058240">
    <property type="entry name" value="rSAM_sf"/>
</dbReference>
<dbReference type="NCBIfam" id="TIGR03942">
    <property type="entry name" value="sulfatase_rSAM"/>
    <property type="match status" value="1"/>
</dbReference>
<dbReference type="PANTHER" id="PTHR43273:SF3">
    <property type="entry name" value="ANAEROBIC SULFATASE-MATURATING ENZYME HOMOLOG ASLB-RELATED"/>
    <property type="match status" value="1"/>
</dbReference>
<dbReference type="InterPro" id="IPR034485">
    <property type="entry name" value="Anaerobic_Cys-type_sulfatase-m"/>
</dbReference>
<dbReference type="InterPro" id="IPR023885">
    <property type="entry name" value="4Fe4S-binding_SPASM_dom"/>
</dbReference>
<dbReference type="GO" id="GO:0046872">
    <property type="term" value="F:metal ion binding"/>
    <property type="evidence" value="ECO:0007669"/>
    <property type="project" value="UniProtKB-KW"/>
</dbReference>
<dbReference type="GO" id="GO:0016491">
    <property type="term" value="F:oxidoreductase activity"/>
    <property type="evidence" value="ECO:0007669"/>
    <property type="project" value="InterPro"/>
</dbReference>
<reference evidence="8 9" key="1">
    <citation type="submission" date="2019-03" db="EMBL/GenBank/DDBJ databases">
        <title>Genomic Encyclopedia of Type Strains, Phase IV (KMG-IV): sequencing the most valuable type-strain genomes for metagenomic binning, comparative biology and taxonomic classification.</title>
        <authorList>
            <person name="Goeker M."/>
        </authorList>
    </citation>
    <scope>NUCLEOTIDE SEQUENCE [LARGE SCALE GENOMIC DNA]</scope>
    <source>
        <strain evidence="8 9">DSM 100451</strain>
    </source>
</reference>
<dbReference type="OrthoDB" id="9808591at2"/>
<accession>A0A4R1QHQ3</accession>
<evidence type="ECO:0000313" key="9">
    <source>
        <dbReference type="Proteomes" id="UP000295184"/>
    </source>
</evidence>
<evidence type="ECO:0000256" key="5">
    <source>
        <dbReference type="ARBA" id="ARBA00023014"/>
    </source>
</evidence>
<proteinExistence type="inferred from homology"/>
<evidence type="ECO:0000256" key="3">
    <source>
        <dbReference type="ARBA" id="ARBA00022723"/>
    </source>
</evidence>
<name>A0A4R1QHQ3_9FIRM</name>
<dbReference type="CDD" id="cd01335">
    <property type="entry name" value="Radical_SAM"/>
    <property type="match status" value="1"/>
</dbReference>
<dbReference type="RefSeq" id="WP_058963907.1">
    <property type="nucleotide sequence ID" value="NZ_CABKVM010000016.1"/>
</dbReference>
<keyword evidence="4" id="KW-0408">Iron</keyword>
<feature type="domain" description="Radical SAM core" evidence="7">
    <location>
        <begin position="1"/>
        <end position="238"/>
    </location>
</feature>
<comment type="cofactor">
    <cofactor evidence="1">
        <name>[4Fe-4S] cluster</name>
        <dbReference type="ChEBI" id="CHEBI:49883"/>
    </cofactor>
</comment>
<sequence>MPPIHVMIKPVSAGCNMRCRYCFYADEAACRQEGMRGMMSRETARAAIRRALAHAEGSCTFMFQGGEPTLAGLDFFRFFADTVRQENRRGVQISYAFQTNGLALDAQWAEFFARNQVLVGISMDGTAQVHDTLRPAADGSGTHSTVMENLQMLRRAGVECNVLAVVTRQLARSINQTYDFFSEQGVLYQQYIPCMDPLEETRGGREYSLSPKEYAKFLHRLFCRWKADLDGGNYVSVRHFDNWIGILMGRPPESCNMRGACAIQYVVEADGSVYPCDFYCLDEWKLGNVMQDDLAACDEKRRQLRFVERSLPAPQQCRECPWYALCRNGCPRDRVQKPGDPVAINYFCEAHREFFGLHIREMQQIAQRFAR</sequence>
<evidence type="ECO:0000259" key="7">
    <source>
        <dbReference type="PROSITE" id="PS51918"/>
    </source>
</evidence>
<dbReference type="NCBIfam" id="TIGR04085">
    <property type="entry name" value="rSAM_more_4Fe4S"/>
    <property type="match status" value="1"/>
</dbReference>
<protein>
    <recommendedName>
        <fullName evidence="7">Radical SAM core domain-containing protein</fullName>
    </recommendedName>
</protein>
<keyword evidence="5" id="KW-0411">Iron-sulfur</keyword>
<dbReference type="SFLD" id="SFLDG01072">
    <property type="entry name" value="dehydrogenase_like"/>
    <property type="match status" value="1"/>
</dbReference>
<dbReference type="Pfam" id="PF13186">
    <property type="entry name" value="SPASM"/>
    <property type="match status" value="1"/>
</dbReference>
<comment type="caution">
    <text evidence="8">The sequence shown here is derived from an EMBL/GenBank/DDBJ whole genome shotgun (WGS) entry which is preliminary data.</text>
</comment>
<dbReference type="InterPro" id="IPR007197">
    <property type="entry name" value="rSAM"/>
</dbReference>
<evidence type="ECO:0000256" key="2">
    <source>
        <dbReference type="ARBA" id="ARBA00022691"/>
    </source>
</evidence>
<organism evidence="8 9">
    <name type="scientific">Allofournierella massiliensis</name>
    <dbReference type="NCBI Taxonomy" id="1650663"/>
    <lineage>
        <taxon>Bacteria</taxon>
        <taxon>Bacillati</taxon>
        <taxon>Bacillota</taxon>
        <taxon>Clostridia</taxon>
        <taxon>Eubacteriales</taxon>
        <taxon>Oscillospiraceae</taxon>
        <taxon>Allofournierella</taxon>
    </lineage>
</organism>
<dbReference type="STRING" id="1650663.GCA_001486665_01460"/>
<dbReference type="Gene3D" id="3.20.20.70">
    <property type="entry name" value="Aldolase class I"/>
    <property type="match status" value="1"/>
</dbReference>
<dbReference type="AlphaFoldDB" id="A0A4R1QHQ3"/>
<dbReference type="InterPro" id="IPR013785">
    <property type="entry name" value="Aldolase_TIM"/>
</dbReference>
<dbReference type="PANTHER" id="PTHR43273">
    <property type="entry name" value="ANAEROBIC SULFATASE-MATURATING ENZYME HOMOLOG ASLB-RELATED"/>
    <property type="match status" value="1"/>
</dbReference>
<gene>
    <name evidence="8" type="ORF">EDD77_1471</name>
</gene>
<dbReference type="PROSITE" id="PS51918">
    <property type="entry name" value="RADICAL_SAM"/>
    <property type="match status" value="1"/>
</dbReference>
<evidence type="ECO:0000256" key="4">
    <source>
        <dbReference type="ARBA" id="ARBA00023004"/>
    </source>
</evidence>
<dbReference type="GO" id="GO:0051536">
    <property type="term" value="F:iron-sulfur cluster binding"/>
    <property type="evidence" value="ECO:0007669"/>
    <property type="project" value="UniProtKB-KW"/>
</dbReference>
<dbReference type="SFLD" id="SFLDG01384">
    <property type="entry name" value="thioether_bond_formation_requi"/>
    <property type="match status" value="1"/>
</dbReference>
<comment type="similarity">
    <text evidence="6">Belongs to the radical SAM superfamily. Anaerobic sulfatase-maturating enzyme family.</text>
</comment>
<dbReference type="SFLD" id="SFLDG01067">
    <property type="entry name" value="SPASM/twitch_domain_containing"/>
    <property type="match status" value="1"/>
</dbReference>
<evidence type="ECO:0000256" key="6">
    <source>
        <dbReference type="ARBA" id="ARBA00023601"/>
    </source>
</evidence>
<keyword evidence="2" id="KW-0949">S-adenosyl-L-methionine</keyword>
<evidence type="ECO:0000313" key="8">
    <source>
        <dbReference type="EMBL" id="TCL51218.1"/>
    </source>
</evidence>
<dbReference type="Pfam" id="PF04055">
    <property type="entry name" value="Radical_SAM"/>
    <property type="match status" value="1"/>
</dbReference>
<dbReference type="Proteomes" id="UP000295184">
    <property type="component" value="Unassembled WGS sequence"/>
</dbReference>
<dbReference type="EMBL" id="SLUM01000047">
    <property type="protein sequence ID" value="TCL51218.1"/>
    <property type="molecule type" value="Genomic_DNA"/>
</dbReference>
<dbReference type="SUPFAM" id="SSF102114">
    <property type="entry name" value="Radical SAM enzymes"/>
    <property type="match status" value="1"/>
</dbReference>